<dbReference type="InterPro" id="IPR017770">
    <property type="entry name" value="RNA3'_term_phos_cyc_type_1"/>
</dbReference>
<name>A0A834XMT8_APHGI</name>
<comment type="catalytic activity">
    <reaction evidence="6">
        <text>a 3'-end 3'-phospho-ribonucleotide-RNA + ATP = a 3'-end 2',3'-cyclophospho-ribonucleotide-RNA + AMP + diphosphate</text>
        <dbReference type="Rhea" id="RHEA:23976"/>
        <dbReference type="Rhea" id="RHEA-COMP:10463"/>
        <dbReference type="Rhea" id="RHEA-COMP:10464"/>
        <dbReference type="ChEBI" id="CHEBI:30616"/>
        <dbReference type="ChEBI" id="CHEBI:33019"/>
        <dbReference type="ChEBI" id="CHEBI:83062"/>
        <dbReference type="ChEBI" id="CHEBI:83064"/>
        <dbReference type="ChEBI" id="CHEBI:456215"/>
        <dbReference type="EC" id="6.5.1.4"/>
    </reaction>
</comment>
<evidence type="ECO:0000256" key="4">
    <source>
        <dbReference type="ARBA" id="ARBA00022598"/>
    </source>
</evidence>
<evidence type="ECO:0000256" key="8">
    <source>
        <dbReference type="PIRSR" id="PIRSR005378-2"/>
    </source>
</evidence>
<feature type="binding site" evidence="8">
    <location>
        <position position="110"/>
    </location>
    <ligand>
        <name>ATP</name>
        <dbReference type="ChEBI" id="CHEBI:30616"/>
    </ligand>
</feature>
<feature type="active site" description="Tele-AMP-histidine intermediate" evidence="7">
    <location>
        <position position="341"/>
    </location>
</feature>
<dbReference type="GO" id="GO:0005634">
    <property type="term" value="C:nucleus"/>
    <property type="evidence" value="ECO:0007669"/>
    <property type="project" value="TreeGrafter"/>
</dbReference>
<dbReference type="InterPro" id="IPR013792">
    <property type="entry name" value="RNA3'P_cycl/enolpyr_Trfase_a/b"/>
</dbReference>
<dbReference type="InterPro" id="IPR020719">
    <property type="entry name" value="RNA3'_term_phos_cycl-like_CS"/>
</dbReference>
<dbReference type="PROSITE" id="PS01287">
    <property type="entry name" value="RTC"/>
    <property type="match status" value="1"/>
</dbReference>
<dbReference type="PANTHER" id="PTHR11096">
    <property type="entry name" value="RNA 3' TERMINAL PHOSPHATE CYCLASE"/>
    <property type="match status" value="1"/>
</dbReference>
<gene>
    <name evidence="11" type="ORF">HCN44_007673</name>
</gene>
<dbReference type="EC" id="6.5.1.4" evidence="2"/>
<evidence type="ECO:0000256" key="1">
    <source>
        <dbReference type="ARBA" id="ARBA00009206"/>
    </source>
</evidence>
<organism evidence="11 12">
    <name type="scientific">Aphidius gifuensis</name>
    <name type="common">Parasitoid wasp</name>
    <dbReference type="NCBI Taxonomy" id="684658"/>
    <lineage>
        <taxon>Eukaryota</taxon>
        <taxon>Metazoa</taxon>
        <taxon>Ecdysozoa</taxon>
        <taxon>Arthropoda</taxon>
        <taxon>Hexapoda</taxon>
        <taxon>Insecta</taxon>
        <taxon>Pterygota</taxon>
        <taxon>Neoptera</taxon>
        <taxon>Endopterygota</taxon>
        <taxon>Hymenoptera</taxon>
        <taxon>Apocrita</taxon>
        <taxon>Ichneumonoidea</taxon>
        <taxon>Braconidae</taxon>
        <taxon>Aphidiinae</taxon>
        <taxon>Aphidius</taxon>
    </lineage>
</organism>
<dbReference type="InterPro" id="IPR000228">
    <property type="entry name" value="RNA3'_term_phos_cyc"/>
</dbReference>
<reference evidence="11 12" key="1">
    <citation type="submission" date="2020-08" db="EMBL/GenBank/DDBJ databases">
        <title>Aphidius gifuensis genome sequencing and assembly.</title>
        <authorList>
            <person name="Du Z."/>
        </authorList>
    </citation>
    <scope>NUCLEOTIDE SEQUENCE [LARGE SCALE GENOMIC DNA]</scope>
    <source>
        <strain evidence="11">YNYX2018</strain>
        <tissue evidence="11">Adults</tissue>
    </source>
</reference>
<dbReference type="InterPro" id="IPR036553">
    <property type="entry name" value="RPTC_insert"/>
</dbReference>
<dbReference type="PANTHER" id="PTHR11096:SF0">
    <property type="entry name" value="RNA 3'-TERMINAL PHOSPHATE CYCLASE"/>
    <property type="match status" value="1"/>
</dbReference>
<sequence>MSKIIKIDGSLGEGGGQVLRIALSLSALYKIPIEIENIRAGRPKPGLAAQHLKGVEIARDMCNAIVKGAYIGSTRLEFNPDIDNINKTKIKKRQFTADTETAGCIGLLAQVALPIALFYSSNDDNDDGPINLILKGGTNVPMGPHVEYLTQVFRPWLNKFGGDFDLTVVKRGYYPKGGGQIHMKINPISHLKPINVIDCGDIDGISGWSYVAGSIQLNEAYKMADTAKKSLSMQLRDNDVPVPPINIEEYREDRGMAVGNGSGINIVCKTNTGCVYGGSGLGSLKRGNGKDPAQEAVEHIIKPILNHSCVDDFMQDQLIILMALANGHSRVSIGHGKLTQHTETAVKIAEIMLKNRGYEFSLKEEENNSVNTGKFYVMECKGVGLI</sequence>
<keyword evidence="12" id="KW-1185">Reference proteome</keyword>
<dbReference type="InterPro" id="IPR037136">
    <property type="entry name" value="RNA3'_phos_cyclase_dom_sf"/>
</dbReference>
<evidence type="ECO:0000256" key="6">
    <source>
        <dbReference type="ARBA" id="ARBA00024481"/>
    </source>
</evidence>
<dbReference type="GO" id="GO:0005524">
    <property type="term" value="F:ATP binding"/>
    <property type="evidence" value="ECO:0007669"/>
    <property type="project" value="UniProtKB-KW"/>
</dbReference>
<dbReference type="InterPro" id="IPR023797">
    <property type="entry name" value="RNA3'_phos_cyclase_dom"/>
</dbReference>
<dbReference type="SUPFAM" id="SSF55205">
    <property type="entry name" value="EPT/RTPC-like"/>
    <property type="match status" value="1"/>
</dbReference>
<feature type="domain" description="RNA 3'-terminal phosphate cyclase insert" evidence="10">
    <location>
        <begin position="198"/>
        <end position="303"/>
    </location>
</feature>
<dbReference type="InterPro" id="IPR013791">
    <property type="entry name" value="RNA3'-term_phos_cycl_insert"/>
</dbReference>
<evidence type="ECO:0000256" key="7">
    <source>
        <dbReference type="PIRSR" id="PIRSR005378-1"/>
    </source>
</evidence>
<keyword evidence="4" id="KW-0436">Ligase</keyword>
<dbReference type="PIRSF" id="PIRSF005378">
    <property type="entry name" value="RNA3'_term_phos_cycl_euk"/>
    <property type="match status" value="1"/>
</dbReference>
<dbReference type="Gene3D" id="3.65.10.20">
    <property type="entry name" value="RNA 3'-terminal phosphate cyclase domain"/>
    <property type="match status" value="1"/>
</dbReference>
<dbReference type="Pfam" id="PF05189">
    <property type="entry name" value="RTC_insert"/>
    <property type="match status" value="1"/>
</dbReference>
<dbReference type="EMBL" id="JACMRX010000006">
    <property type="protein sequence ID" value="KAF7988179.1"/>
    <property type="molecule type" value="Genomic_DNA"/>
</dbReference>
<evidence type="ECO:0000313" key="11">
    <source>
        <dbReference type="EMBL" id="KAF7988179.1"/>
    </source>
</evidence>
<feature type="domain" description="RNA 3'-terminal phosphate cyclase" evidence="9">
    <location>
        <begin position="12"/>
        <end position="354"/>
    </location>
</feature>
<comment type="similarity">
    <text evidence="1">Belongs to the RNA 3'-terminal cyclase family. Type 1 subfamily.</text>
</comment>
<evidence type="ECO:0000256" key="2">
    <source>
        <dbReference type="ARBA" id="ARBA00012725"/>
    </source>
</evidence>
<dbReference type="NCBIfam" id="TIGR03399">
    <property type="entry name" value="RNA_3prim_cycl"/>
    <property type="match status" value="1"/>
</dbReference>
<evidence type="ECO:0000259" key="9">
    <source>
        <dbReference type="Pfam" id="PF01137"/>
    </source>
</evidence>
<dbReference type="OrthoDB" id="25029at2759"/>
<protein>
    <recommendedName>
        <fullName evidence="3">RNA 3'-terminal phosphate cyclase</fullName>
        <ecNumber evidence="2">6.5.1.4</ecNumber>
    </recommendedName>
</protein>
<keyword evidence="8" id="KW-0067">ATP-binding</keyword>
<evidence type="ECO:0000256" key="5">
    <source>
        <dbReference type="ARBA" id="ARBA00022741"/>
    </source>
</evidence>
<comment type="caution">
    <text evidence="11">The sequence shown here is derived from an EMBL/GenBank/DDBJ whole genome shotgun (WGS) entry which is preliminary data.</text>
</comment>
<proteinExistence type="inferred from homology"/>
<dbReference type="Pfam" id="PF01137">
    <property type="entry name" value="RTC"/>
    <property type="match status" value="1"/>
</dbReference>
<dbReference type="GO" id="GO:0006396">
    <property type="term" value="P:RNA processing"/>
    <property type="evidence" value="ECO:0007669"/>
    <property type="project" value="InterPro"/>
</dbReference>
<dbReference type="AlphaFoldDB" id="A0A834XMT8"/>
<evidence type="ECO:0000313" key="12">
    <source>
        <dbReference type="Proteomes" id="UP000639338"/>
    </source>
</evidence>
<evidence type="ECO:0000256" key="3">
    <source>
        <dbReference type="ARBA" id="ARBA00021428"/>
    </source>
</evidence>
<dbReference type="Proteomes" id="UP000639338">
    <property type="component" value="Unassembled WGS sequence"/>
</dbReference>
<accession>A0A834XMT8</accession>
<dbReference type="GO" id="GO:0003963">
    <property type="term" value="F:RNA-3'-phosphate cyclase activity"/>
    <property type="evidence" value="ECO:0007669"/>
    <property type="project" value="UniProtKB-EC"/>
</dbReference>
<keyword evidence="5 8" id="KW-0547">Nucleotide-binding</keyword>
<evidence type="ECO:0000259" key="10">
    <source>
        <dbReference type="Pfam" id="PF05189"/>
    </source>
</evidence>
<dbReference type="Gene3D" id="3.30.360.20">
    <property type="entry name" value="RNA 3'-terminal phosphate cyclase, insert domain"/>
    <property type="match status" value="1"/>
</dbReference>
<feature type="binding site" evidence="8">
    <location>
        <begin position="313"/>
        <end position="317"/>
    </location>
    <ligand>
        <name>ATP</name>
        <dbReference type="ChEBI" id="CHEBI:30616"/>
    </ligand>
</feature>